<evidence type="ECO:0000313" key="3">
    <source>
        <dbReference type="Proteomes" id="UP000061569"/>
    </source>
</evidence>
<dbReference type="Proteomes" id="UP000061569">
    <property type="component" value="Chromosome"/>
</dbReference>
<evidence type="ECO:0000313" key="2">
    <source>
        <dbReference type="EMBL" id="ALN60702.1"/>
    </source>
</evidence>
<proteinExistence type="predicted"/>
<accession>A0A0S2DQ61</accession>
<feature type="transmembrane region" description="Helical" evidence="1">
    <location>
        <begin position="119"/>
        <end position="140"/>
    </location>
</feature>
<sequence>MSAAPAENRSPAFVPLALAVLMLALTAAFTAIAMRSLPALHGARFDPAQWLGSIGLPVGFVVVVACALTDRRGVPARPWACVLAALVLLFGLGLAWSMLEMPWLASLSRRADARALLAWTDGLGALKSLLVALVALPLAWRLGGRGATPVQWSPRQRRLLGALTALCLGAGVALLVQSLAAAFTALGDSEQRVGMSVVALGVGVVHGLVALIAPMRRGAGALPALVSALLTPVLIVLGSLPAMFGGEHWNLPARVIVVLVVLLLAPALSWLLVRRRLGAAARTDGR</sequence>
<reference evidence="2 3" key="1">
    <citation type="submission" date="2015-11" db="EMBL/GenBank/DDBJ databases">
        <title>Genome sequences of Lysobacter enzymogenes strain C3 and Lysobacter antibioticus ATCC 29479.</title>
        <authorList>
            <person name="Kobayashi D.Y."/>
        </authorList>
    </citation>
    <scope>NUCLEOTIDE SEQUENCE [LARGE SCALE GENOMIC DNA]</scope>
    <source>
        <strain evidence="2 3">C3</strain>
    </source>
</reference>
<dbReference type="OrthoDB" id="1496139at2"/>
<dbReference type="KEGG" id="lez:GLE_5361"/>
<dbReference type="AlphaFoldDB" id="A0A0S2DQ61"/>
<feature type="transmembrane region" description="Helical" evidence="1">
    <location>
        <begin position="160"/>
        <end position="187"/>
    </location>
</feature>
<evidence type="ECO:0000256" key="1">
    <source>
        <dbReference type="SAM" id="Phobius"/>
    </source>
</evidence>
<organism evidence="2 3">
    <name type="scientific">Lysobacter enzymogenes</name>
    <dbReference type="NCBI Taxonomy" id="69"/>
    <lineage>
        <taxon>Bacteria</taxon>
        <taxon>Pseudomonadati</taxon>
        <taxon>Pseudomonadota</taxon>
        <taxon>Gammaproteobacteria</taxon>
        <taxon>Lysobacterales</taxon>
        <taxon>Lysobacteraceae</taxon>
        <taxon>Lysobacter</taxon>
    </lineage>
</organism>
<name>A0A0S2DQ61_LYSEN</name>
<feature type="transmembrane region" description="Helical" evidence="1">
    <location>
        <begin position="225"/>
        <end position="245"/>
    </location>
</feature>
<gene>
    <name evidence="2" type="ORF">GLE_5361</name>
</gene>
<feature type="transmembrane region" description="Helical" evidence="1">
    <location>
        <begin position="251"/>
        <end position="273"/>
    </location>
</feature>
<feature type="transmembrane region" description="Helical" evidence="1">
    <location>
        <begin position="48"/>
        <end position="68"/>
    </location>
</feature>
<keyword evidence="1" id="KW-0812">Transmembrane</keyword>
<dbReference type="EMBL" id="CP013140">
    <property type="protein sequence ID" value="ALN60702.1"/>
    <property type="molecule type" value="Genomic_DNA"/>
</dbReference>
<keyword evidence="1" id="KW-0472">Membrane</keyword>
<feature type="transmembrane region" description="Helical" evidence="1">
    <location>
        <begin position="80"/>
        <end position="99"/>
    </location>
</feature>
<keyword evidence="1" id="KW-1133">Transmembrane helix</keyword>
<protein>
    <submittedName>
        <fullName evidence="2">Membrane protein</fullName>
    </submittedName>
</protein>
<feature type="transmembrane region" description="Helical" evidence="1">
    <location>
        <begin position="193"/>
        <end position="213"/>
    </location>
</feature>
<feature type="transmembrane region" description="Helical" evidence="1">
    <location>
        <begin position="12"/>
        <end position="36"/>
    </location>
</feature>
<dbReference type="PATRIC" id="fig|69.6.peg.5276"/>